<dbReference type="InterPro" id="IPR002528">
    <property type="entry name" value="MATE_fam"/>
</dbReference>
<organism evidence="8 9">
    <name type="scientific">Veronia nyctiphanis</name>
    <dbReference type="NCBI Taxonomy" id="1278244"/>
    <lineage>
        <taxon>Bacteria</taxon>
        <taxon>Pseudomonadati</taxon>
        <taxon>Pseudomonadota</taxon>
        <taxon>Gammaproteobacteria</taxon>
        <taxon>Vibrionales</taxon>
        <taxon>Vibrionaceae</taxon>
        <taxon>Veronia</taxon>
    </lineage>
</organism>
<feature type="transmembrane region" description="Helical" evidence="7">
    <location>
        <begin position="394"/>
        <end position="416"/>
    </location>
</feature>
<keyword evidence="3" id="KW-1003">Cell membrane</keyword>
<keyword evidence="9" id="KW-1185">Reference proteome</keyword>
<dbReference type="RefSeq" id="WP_129123933.1">
    <property type="nucleotide sequence ID" value="NZ_PEIB01000039.1"/>
</dbReference>
<keyword evidence="5 7" id="KW-1133">Transmembrane helix</keyword>
<dbReference type="EMBL" id="PEIB01000039">
    <property type="protein sequence ID" value="RXJ71208.1"/>
    <property type="molecule type" value="Genomic_DNA"/>
</dbReference>
<feature type="transmembrane region" description="Helical" evidence="7">
    <location>
        <begin position="90"/>
        <end position="115"/>
    </location>
</feature>
<feature type="transmembrane region" description="Helical" evidence="7">
    <location>
        <begin position="327"/>
        <end position="344"/>
    </location>
</feature>
<dbReference type="GO" id="GO:0015297">
    <property type="term" value="F:antiporter activity"/>
    <property type="evidence" value="ECO:0007669"/>
    <property type="project" value="InterPro"/>
</dbReference>
<dbReference type="GO" id="GO:0005886">
    <property type="term" value="C:plasma membrane"/>
    <property type="evidence" value="ECO:0007669"/>
    <property type="project" value="UniProtKB-SubCell"/>
</dbReference>
<dbReference type="PANTHER" id="PTHR43549:SF2">
    <property type="entry name" value="MULTIDRUG RESISTANCE PROTEIN NORM-RELATED"/>
    <property type="match status" value="1"/>
</dbReference>
<name>A0A4V1LSC4_9GAMM</name>
<gene>
    <name evidence="8" type="ORF">CS022_21315</name>
</gene>
<feature type="transmembrane region" description="Helical" evidence="7">
    <location>
        <begin position="286"/>
        <end position="306"/>
    </location>
</feature>
<evidence type="ECO:0000256" key="6">
    <source>
        <dbReference type="ARBA" id="ARBA00023136"/>
    </source>
</evidence>
<dbReference type="InterPro" id="IPR052031">
    <property type="entry name" value="Membrane_Transporter-Flippase"/>
</dbReference>
<feature type="transmembrane region" description="Helical" evidence="7">
    <location>
        <begin position="256"/>
        <end position="274"/>
    </location>
</feature>
<evidence type="ECO:0000256" key="5">
    <source>
        <dbReference type="ARBA" id="ARBA00022989"/>
    </source>
</evidence>
<comment type="caution">
    <text evidence="8">The sequence shown here is derived from an EMBL/GenBank/DDBJ whole genome shotgun (WGS) entry which is preliminary data.</text>
</comment>
<dbReference type="GO" id="GO:0042910">
    <property type="term" value="F:xenobiotic transmembrane transporter activity"/>
    <property type="evidence" value="ECO:0007669"/>
    <property type="project" value="InterPro"/>
</dbReference>
<keyword evidence="4 7" id="KW-0812">Transmembrane</keyword>
<reference evidence="8 9" key="1">
    <citation type="submission" date="2017-10" db="EMBL/GenBank/DDBJ databases">
        <title>Nyctiphanis sp. nov., isolated from the stomach of the euphausiid Nyctiphanes simplex (Hansen, 1911) in the Gulf of California.</title>
        <authorList>
            <person name="Gomez-Gil B."/>
            <person name="Aguilar-Mendez M."/>
            <person name="Lopez-Cortes A."/>
            <person name="Gomez-Gutierrez J."/>
            <person name="Roque A."/>
            <person name="Lang E."/>
            <person name="Gonzalez-Castillo A."/>
        </authorList>
    </citation>
    <scope>NUCLEOTIDE SEQUENCE [LARGE SCALE GENOMIC DNA]</scope>
    <source>
        <strain evidence="8 9">CAIM 600</strain>
    </source>
</reference>
<keyword evidence="6 7" id="KW-0472">Membrane</keyword>
<evidence type="ECO:0000256" key="4">
    <source>
        <dbReference type="ARBA" id="ARBA00022692"/>
    </source>
</evidence>
<evidence type="ECO:0000256" key="7">
    <source>
        <dbReference type="SAM" id="Phobius"/>
    </source>
</evidence>
<dbReference type="Proteomes" id="UP000290287">
    <property type="component" value="Unassembled WGS sequence"/>
</dbReference>
<evidence type="ECO:0000313" key="8">
    <source>
        <dbReference type="EMBL" id="RXJ71208.1"/>
    </source>
</evidence>
<dbReference type="Pfam" id="PF01554">
    <property type="entry name" value="MatE"/>
    <property type="match status" value="2"/>
</dbReference>
<evidence type="ECO:0000256" key="3">
    <source>
        <dbReference type="ARBA" id="ARBA00022475"/>
    </source>
</evidence>
<feature type="transmembrane region" description="Helical" evidence="7">
    <location>
        <begin position="422"/>
        <end position="444"/>
    </location>
</feature>
<feature type="transmembrane region" description="Helical" evidence="7">
    <location>
        <begin position="21"/>
        <end position="43"/>
    </location>
</feature>
<sequence length="475" mass="52606">MTRVVLTDDNIHQSLMKFSAPLLFISMLDYLASFIDLSWLMALTQYQGLPQVLKVSITTVGLVEALFSGILAAIYVFANQHFGKGDQQRVKHLLSIGFGYCVLLGVAVALIGNLIGDSLTALFQVSLEEQAMIQRYLEFFWYGYIALLLYIYTSLIIKMSGSMQALVKLKVIAFLINLVITPVFIYAAVSQQWDPIKAAALSTIVSRLLSFGISLYQIKAMKVFSFPLGITFSPNKTLIEWKAVLKLGISESFNSLSLSLSFFLFFIVISLYQAQVMEAVVISQYITGFFQTVLLGVMGALIPFVAQNAGQQSHRNVCLGVNWMVKRAFLVGVLCMLPFIWLSGEFAGLFNASDAMTADVEQYIRITAVPWVFLLASFAYIFAAIGLGDSKGILFMTVWSMYLATLLPLLLVRFFVGDSVAHMAWAVSGSYLATFVGCWGYFYLTFARKPALWGDENQAPQESASQAQSAQEQPA</sequence>
<proteinExistence type="predicted"/>
<feature type="transmembrane region" description="Helical" evidence="7">
    <location>
        <begin position="169"/>
        <end position="189"/>
    </location>
</feature>
<evidence type="ECO:0000256" key="1">
    <source>
        <dbReference type="ARBA" id="ARBA00004651"/>
    </source>
</evidence>
<dbReference type="OrthoDB" id="9806302at2"/>
<comment type="subcellular location">
    <subcellularLocation>
        <location evidence="1">Cell membrane</location>
        <topology evidence="1">Multi-pass membrane protein</topology>
    </subcellularLocation>
</comment>
<dbReference type="AlphaFoldDB" id="A0A4V1LSC4"/>
<keyword evidence="2" id="KW-0813">Transport</keyword>
<feature type="transmembrane region" description="Helical" evidence="7">
    <location>
        <begin position="139"/>
        <end position="157"/>
    </location>
</feature>
<dbReference type="PANTHER" id="PTHR43549">
    <property type="entry name" value="MULTIDRUG RESISTANCE PROTEIN YPNP-RELATED"/>
    <property type="match status" value="1"/>
</dbReference>
<feature type="transmembrane region" description="Helical" evidence="7">
    <location>
        <begin position="55"/>
        <end position="78"/>
    </location>
</feature>
<evidence type="ECO:0000313" key="9">
    <source>
        <dbReference type="Proteomes" id="UP000290287"/>
    </source>
</evidence>
<accession>A0A4V1LSC4</accession>
<feature type="transmembrane region" description="Helical" evidence="7">
    <location>
        <begin position="364"/>
        <end position="387"/>
    </location>
</feature>
<protein>
    <submittedName>
        <fullName evidence="8">Uncharacterized protein</fullName>
    </submittedName>
</protein>
<evidence type="ECO:0000256" key="2">
    <source>
        <dbReference type="ARBA" id="ARBA00022448"/>
    </source>
</evidence>